<dbReference type="PANTHER" id="PTHR19372:SF7">
    <property type="entry name" value="SULFITE OXIDASE, MITOCHONDRIAL"/>
    <property type="match status" value="1"/>
</dbReference>
<dbReference type="InterPro" id="IPR008335">
    <property type="entry name" value="Mopterin_OxRdtase_euk"/>
</dbReference>
<feature type="region of interest" description="Disordered" evidence="5">
    <location>
        <begin position="1"/>
        <end position="37"/>
    </location>
</feature>
<organism evidence="8 9">
    <name type="scientific">Paraglaciecola mesophila</name>
    <dbReference type="NCBI Taxonomy" id="197222"/>
    <lineage>
        <taxon>Bacteria</taxon>
        <taxon>Pseudomonadati</taxon>
        <taxon>Pseudomonadota</taxon>
        <taxon>Gammaproteobacteria</taxon>
        <taxon>Alteromonadales</taxon>
        <taxon>Alteromonadaceae</taxon>
        <taxon>Paraglaciecola</taxon>
    </lineage>
</organism>
<dbReference type="EMBL" id="CP047656">
    <property type="protein sequence ID" value="QHJ13766.1"/>
    <property type="molecule type" value="Genomic_DNA"/>
</dbReference>
<dbReference type="AlphaFoldDB" id="A0A857JQL1"/>
<evidence type="ECO:0000256" key="5">
    <source>
        <dbReference type="SAM" id="MobiDB-lite"/>
    </source>
</evidence>
<comment type="cofactor">
    <cofactor evidence="1">
        <name>Mo-molybdopterin</name>
        <dbReference type="ChEBI" id="CHEBI:71302"/>
    </cofactor>
</comment>
<dbReference type="InterPro" id="IPR005066">
    <property type="entry name" value="MoCF_OxRdtse_dimer"/>
</dbReference>
<dbReference type="InterPro" id="IPR006311">
    <property type="entry name" value="TAT_signal"/>
</dbReference>
<dbReference type="GO" id="GO:0020037">
    <property type="term" value="F:heme binding"/>
    <property type="evidence" value="ECO:0007669"/>
    <property type="project" value="TreeGrafter"/>
</dbReference>
<accession>A0A857JQL1</accession>
<keyword evidence="2" id="KW-0500">Molybdenum</keyword>
<evidence type="ECO:0000256" key="4">
    <source>
        <dbReference type="ARBA" id="ARBA00023002"/>
    </source>
</evidence>
<evidence type="ECO:0000313" key="9">
    <source>
        <dbReference type="Proteomes" id="UP000464524"/>
    </source>
</evidence>
<feature type="compositionally biased region" description="Polar residues" evidence="5">
    <location>
        <begin position="11"/>
        <end position="28"/>
    </location>
</feature>
<sequence length="454" mass="49066">MKPAQAKPESIFSSANEPSAISNDSNTESVSNVSLSDAASSSLAPEASASRGLSRRRFILGLGAFAGAQSLLAPILPSGMISSAFAQTNSPSTIVGKSAGLVVLNDRPINAETPAHMLDDKITKAENMFVRNNGIPPSEIDPQTWVLTIEGESAKQRKQYSLADLKEKFTHHSYQLTLECGGNGRAEFSPGAKGNQWTTGAVACPKWTGVRLADVLKDVGIKDDAVYIGYYGKDTHISGDPSKEAISRGVPISKALEEENLIAWAMNDADIPLMNGHPLRLVIGGWPASTSGKWLERIVIRDQVHDGAKMAAPAYRVPCEPVAPGSKVADEDMCIIHAMPVKSLITFPKSGENHKQSEAFAVRGHAWAGDKSVKQVQISIDFGQTWQQAKVEKPVNRNAWQQWQSEVQFPSKGYFEVWAKATDNEGVSQPMILPGWNPKGYLNNACHRVAVQVV</sequence>
<dbReference type="GO" id="GO:0043546">
    <property type="term" value="F:molybdopterin cofactor binding"/>
    <property type="evidence" value="ECO:0007669"/>
    <property type="project" value="TreeGrafter"/>
</dbReference>
<dbReference type="Gene3D" id="2.60.40.650">
    <property type="match status" value="1"/>
</dbReference>
<protein>
    <recommendedName>
        <fullName evidence="10">Molybdopterin containing oxidoreductase</fullName>
    </recommendedName>
</protein>
<gene>
    <name evidence="8" type="ORF">FX988_04046</name>
</gene>
<dbReference type="PROSITE" id="PS51318">
    <property type="entry name" value="TAT"/>
    <property type="match status" value="1"/>
</dbReference>
<dbReference type="Proteomes" id="UP000464524">
    <property type="component" value="Chromosome"/>
</dbReference>
<name>A0A857JQL1_9ALTE</name>
<evidence type="ECO:0000256" key="2">
    <source>
        <dbReference type="ARBA" id="ARBA00022505"/>
    </source>
</evidence>
<dbReference type="Pfam" id="PF00174">
    <property type="entry name" value="Oxidored_molyb"/>
    <property type="match status" value="1"/>
</dbReference>
<feature type="domain" description="Moybdenum cofactor oxidoreductase dimerisation" evidence="7">
    <location>
        <begin position="335"/>
        <end position="453"/>
    </location>
</feature>
<proteinExistence type="predicted"/>
<dbReference type="OrthoDB" id="9795587at2"/>
<dbReference type="Pfam" id="PF03404">
    <property type="entry name" value="Mo-co_dimer"/>
    <property type="match status" value="1"/>
</dbReference>
<evidence type="ECO:0000259" key="6">
    <source>
        <dbReference type="Pfam" id="PF00174"/>
    </source>
</evidence>
<dbReference type="Gene3D" id="3.90.420.10">
    <property type="entry name" value="Oxidoreductase, molybdopterin-binding domain"/>
    <property type="match status" value="1"/>
</dbReference>
<dbReference type="InterPro" id="IPR036374">
    <property type="entry name" value="OxRdtase_Mopterin-bd_sf"/>
</dbReference>
<dbReference type="PANTHER" id="PTHR19372">
    <property type="entry name" value="SULFITE REDUCTASE"/>
    <property type="match status" value="1"/>
</dbReference>
<keyword evidence="4" id="KW-0560">Oxidoreductase</keyword>
<dbReference type="PRINTS" id="PR00407">
    <property type="entry name" value="EUMOPTERIN"/>
</dbReference>
<feature type="domain" description="Oxidoreductase molybdopterin-binding" evidence="6">
    <location>
        <begin position="137"/>
        <end position="307"/>
    </location>
</feature>
<dbReference type="GO" id="GO:0030151">
    <property type="term" value="F:molybdenum ion binding"/>
    <property type="evidence" value="ECO:0007669"/>
    <property type="project" value="InterPro"/>
</dbReference>
<evidence type="ECO:0000256" key="1">
    <source>
        <dbReference type="ARBA" id="ARBA00001924"/>
    </source>
</evidence>
<reference evidence="8 9" key="1">
    <citation type="submission" date="2019-12" db="EMBL/GenBank/DDBJ databases">
        <title>Genome sequencing and assembly of endphytes of Porphyra tenera.</title>
        <authorList>
            <person name="Park J.M."/>
            <person name="Shin R."/>
            <person name="Jo S.H."/>
        </authorList>
    </citation>
    <scope>NUCLEOTIDE SEQUENCE [LARGE SCALE GENOMIC DNA]</scope>
    <source>
        <strain evidence="8 9">GPM4</strain>
    </source>
</reference>
<dbReference type="GO" id="GO:0006790">
    <property type="term" value="P:sulfur compound metabolic process"/>
    <property type="evidence" value="ECO:0007669"/>
    <property type="project" value="TreeGrafter"/>
</dbReference>
<keyword evidence="3" id="KW-0479">Metal-binding</keyword>
<evidence type="ECO:0000259" key="7">
    <source>
        <dbReference type="Pfam" id="PF03404"/>
    </source>
</evidence>
<evidence type="ECO:0008006" key="10">
    <source>
        <dbReference type="Google" id="ProtNLM"/>
    </source>
</evidence>
<evidence type="ECO:0000256" key="3">
    <source>
        <dbReference type="ARBA" id="ARBA00022723"/>
    </source>
</evidence>
<dbReference type="SUPFAM" id="SSF56524">
    <property type="entry name" value="Oxidoreductase molybdopterin-binding domain"/>
    <property type="match status" value="1"/>
</dbReference>
<dbReference type="InterPro" id="IPR014756">
    <property type="entry name" value="Ig_E-set"/>
</dbReference>
<dbReference type="InterPro" id="IPR000572">
    <property type="entry name" value="OxRdtase_Mopterin-bd_dom"/>
</dbReference>
<dbReference type="CDD" id="cd02110">
    <property type="entry name" value="SO_family_Moco_dimer"/>
    <property type="match status" value="1"/>
</dbReference>
<keyword evidence="9" id="KW-1185">Reference proteome</keyword>
<dbReference type="KEGG" id="pmes:FX988_04046"/>
<dbReference type="SUPFAM" id="SSF81296">
    <property type="entry name" value="E set domains"/>
    <property type="match status" value="1"/>
</dbReference>
<dbReference type="GO" id="GO:0008482">
    <property type="term" value="F:sulfite oxidase activity"/>
    <property type="evidence" value="ECO:0007669"/>
    <property type="project" value="TreeGrafter"/>
</dbReference>
<dbReference type="RefSeq" id="WP_160181835.1">
    <property type="nucleotide sequence ID" value="NZ_CP047656.1"/>
</dbReference>
<evidence type="ECO:0000313" key="8">
    <source>
        <dbReference type="EMBL" id="QHJ13766.1"/>
    </source>
</evidence>